<gene>
    <name evidence="1" type="ORF">SCNU_11061</name>
</gene>
<protein>
    <submittedName>
        <fullName evidence="1">Uncharacterized protein</fullName>
    </submittedName>
</protein>
<evidence type="ECO:0000313" key="1">
    <source>
        <dbReference type="EMBL" id="EGD55064.1"/>
    </source>
</evidence>
<dbReference type="Proteomes" id="UP000035065">
    <property type="component" value="Unassembled WGS sequence"/>
</dbReference>
<accession>F1YJY2</accession>
<name>F1YJY2_9ACTN</name>
<dbReference type="AlphaFoldDB" id="F1YJY2"/>
<comment type="caution">
    <text evidence="1">The sequence shown here is derived from an EMBL/GenBank/DDBJ whole genome shotgun (WGS) entry which is preliminary data.</text>
</comment>
<dbReference type="EMBL" id="AEUD01000008">
    <property type="protein sequence ID" value="EGD55064.1"/>
    <property type="molecule type" value="Genomic_DNA"/>
</dbReference>
<proteinExistence type="predicted"/>
<sequence length="36" mass="3692">MTTEGDALELTVVSTPRSHAEIPLTASAAAATADHR</sequence>
<evidence type="ECO:0000313" key="2">
    <source>
        <dbReference type="Proteomes" id="UP000035065"/>
    </source>
</evidence>
<reference evidence="1 2" key="1">
    <citation type="journal article" date="2011" name="J. Bacteriol.">
        <title>Draft Genome Sequence of Gordonia neofelifaecis NRRL B-59395, a Cholesterol-Degrading Actinomycete.</title>
        <authorList>
            <person name="Ge F."/>
            <person name="Li W."/>
            <person name="Chen G."/>
            <person name="Liu Y."/>
            <person name="Zhang G."/>
            <person name="Yong B."/>
            <person name="Wang Q."/>
            <person name="Wang N."/>
            <person name="Huang Z."/>
            <person name="Li W."/>
            <person name="Wang J."/>
            <person name="Wu C."/>
            <person name="Xie Q."/>
            <person name="Liu G."/>
        </authorList>
    </citation>
    <scope>NUCLEOTIDE SEQUENCE [LARGE SCALE GENOMIC DNA]</scope>
    <source>
        <strain evidence="1 2">NRRL B-59395</strain>
    </source>
</reference>
<keyword evidence="2" id="KW-1185">Reference proteome</keyword>
<organism evidence="1 2">
    <name type="scientific">Gordonia neofelifaecis NRRL B-59395</name>
    <dbReference type="NCBI Taxonomy" id="644548"/>
    <lineage>
        <taxon>Bacteria</taxon>
        <taxon>Bacillati</taxon>
        <taxon>Actinomycetota</taxon>
        <taxon>Actinomycetes</taxon>
        <taxon>Mycobacteriales</taxon>
        <taxon>Gordoniaceae</taxon>
        <taxon>Gordonia</taxon>
    </lineage>
</organism>